<feature type="region of interest" description="Disordered" evidence="1">
    <location>
        <begin position="26"/>
        <end position="78"/>
    </location>
</feature>
<evidence type="ECO:0000313" key="4">
    <source>
        <dbReference type="Proteomes" id="UP000625711"/>
    </source>
</evidence>
<evidence type="ECO:0000256" key="2">
    <source>
        <dbReference type="SAM" id="SignalP"/>
    </source>
</evidence>
<name>A0A834M7P2_RHYFE</name>
<feature type="compositionally biased region" description="Polar residues" evidence="1">
    <location>
        <begin position="437"/>
        <end position="446"/>
    </location>
</feature>
<keyword evidence="4" id="KW-1185">Reference proteome</keyword>
<feature type="compositionally biased region" description="Polar residues" evidence="1">
    <location>
        <begin position="64"/>
        <end position="78"/>
    </location>
</feature>
<reference evidence="3" key="1">
    <citation type="submission" date="2020-08" db="EMBL/GenBank/DDBJ databases">
        <title>Genome sequencing and assembly of the red palm weevil Rhynchophorus ferrugineus.</title>
        <authorList>
            <person name="Dias G.B."/>
            <person name="Bergman C.M."/>
            <person name="Manee M."/>
        </authorList>
    </citation>
    <scope>NUCLEOTIDE SEQUENCE</scope>
    <source>
        <strain evidence="3">AA-2017</strain>
        <tissue evidence="3">Whole larva</tissue>
    </source>
</reference>
<comment type="caution">
    <text evidence="3">The sequence shown here is derived from an EMBL/GenBank/DDBJ whole genome shotgun (WGS) entry which is preliminary data.</text>
</comment>
<dbReference type="Proteomes" id="UP000625711">
    <property type="component" value="Unassembled WGS sequence"/>
</dbReference>
<evidence type="ECO:0000256" key="1">
    <source>
        <dbReference type="SAM" id="MobiDB-lite"/>
    </source>
</evidence>
<feature type="compositionally biased region" description="Acidic residues" evidence="1">
    <location>
        <begin position="293"/>
        <end position="336"/>
    </location>
</feature>
<keyword evidence="2" id="KW-0732">Signal</keyword>
<feature type="compositionally biased region" description="Basic and acidic residues" evidence="1">
    <location>
        <begin position="374"/>
        <end position="409"/>
    </location>
</feature>
<feature type="region of interest" description="Disordered" evidence="1">
    <location>
        <begin position="271"/>
        <end position="446"/>
    </location>
</feature>
<dbReference type="AlphaFoldDB" id="A0A834M7P2"/>
<feature type="compositionally biased region" description="Basic residues" evidence="1">
    <location>
        <begin position="410"/>
        <end position="421"/>
    </location>
</feature>
<evidence type="ECO:0000313" key="3">
    <source>
        <dbReference type="EMBL" id="KAF7271231.1"/>
    </source>
</evidence>
<protein>
    <submittedName>
        <fullName evidence="3">Uncharacterized protein</fullName>
    </submittedName>
</protein>
<accession>A0A834M7P2</accession>
<dbReference type="OrthoDB" id="6782861at2759"/>
<dbReference type="EMBL" id="JAACXV010013997">
    <property type="protein sequence ID" value="KAF7271231.1"/>
    <property type="molecule type" value="Genomic_DNA"/>
</dbReference>
<feature type="chain" id="PRO_5033033707" evidence="2">
    <location>
        <begin position="21"/>
        <end position="478"/>
    </location>
</feature>
<proteinExistence type="predicted"/>
<organism evidence="3 4">
    <name type="scientific">Rhynchophorus ferrugineus</name>
    <name type="common">Red palm weevil</name>
    <name type="synonym">Curculio ferrugineus</name>
    <dbReference type="NCBI Taxonomy" id="354439"/>
    <lineage>
        <taxon>Eukaryota</taxon>
        <taxon>Metazoa</taxon>
        <taxon>Ecdysozoa</taxon>
        <taxon>Arthropoda</taxon>
        <taxon>Hexapoda</taxon>
        <taxon>Insecta</taxon>
        <taxon>Pterygota</taxon>
        <taxon>Neoptera</taxon>
        <taxon>Endopterygota</taxon>
        <taxon>Coleoptera</taxon>
        <taxon>Polyphaga</taxon>
        <taxon>Cucujiformia</taxon>
        <taxon>Curculionidae</taxon>
        <taxon>Dryophthorinae</taxon>
        <taxon>Rhynchophorus</taxon>
    </lineage>
</organism>
<feature type="compositionally biased region" description="Polar residues" evidence="1">
    <location>
        <begin position="45"/>
        <end position="56"/>
    </location>
</feature>
<sequence length="478" mass="53296">MTNLQLKLLCASLFLIQISAVEKDAPKKNTNENPLSFYMAPLESPTPSSSVQSQNIEKPPPNFLQRSPQQGYHSDSQKQTANSYPIFNLKQPLLASGAVQPISTYAAAVPTKSFFPQYLPQPALHVLPGSFQKALITPGQGNLFADALHTSLNLFDTPFPRVKPIQSNPPTFNPAQLSHPNINPISASHPGNAKLNLPQNNALNQGFFQNKPIFPVINNQPIKSNGNLQAGVPIVPHYQKPIATSNGYQLPPITNGKFSAPAVIHNIETPPVAASQDESNNKSENTDKSANNNEEEKDDGSSNEEEEDDDEEEADENENTESEDEDDGNQNESSDDEFWRYKALIDSQFNDEEDGHHYQPWSQGHEAEDDEGYEDHGDGDYEGDASEKNVKYHEHDLNSSGSEKKENLQYKKRQYTKPKFYKKGDKYGKKTSKYSKNTQPVLDSVGANSNIPVIHKQKVYKERWFVSEDSHDSTEPKS</sequence>
<gene>
    <name evidence="3" type="ORF">GWI33_015859</name>
</gene>
<feature type="signal peptide" evidence="2">
    <location>
        <begin position="1"/>
        <end position="20"/>
    </location>
</feature>